<dbReference type="EMBL" id="FNIX01000003">
    <property type="protein sequence ID" value="SDO71915.1"/>
    <property type="molecule type" value="Genomic_DNA"/>
</dbReference>
<evidence type="ECO:0000259" key="1">
    <source>
        <dbReference type="Pfam" id="PF22924"/>
    </source>
</evidence>
<dbReference type="Gene3D" id="2.40.110.10">
    <property type="entry name" value="Butyryl-CoA Dehydrogenase, subunit A, domain 2"/>
    <property type="match status" value="1"/>
</dbReference>
<gene>
    <name evidence="2" type="ORF">SAMN05421507_103462</name>
</gene>
<dbReference type="PANTHER" id="PTHR10909">
    <property type="entry name" value="ELECTRON TRANSPORT OXIDOREDUCTASE"/>
    <property type="match status" value="1"/>
</dbReference>
<dbReference type="Pfam" id="PF22924">
    <property type="entry name" value="ACOX_C_alpha1"/>
    <property type="match status" value="1"/>
</dbReference>
<dbReference type="GO" id="GO:0055088">
    <property type="term" value="P:lipid homeostasis"/>
    <property type="evidence" value="ECO:0007669"/>
    <property type="project" value="TreeGrafter"/>
</dbReference>
<evidence type="ECO:0000313" key="3">
    <source>
        <dbReference type="Proteomes" id="UP000199691"/>
    </source>
</evidence>
<sequence length="574" mass="61319">MLPTALDEHTVVALRSALFSADPENPARAAIVSARRKVEPGSSHQERARAAYDQLRAVVAELGASSRIAMDPALVRSLFECSAVVTPDLFAVLSGHFVLTAGAIQRLGTASSEQRSALARLDDAEHVGVFLLTELGYGSNVLEMKTEARWDPSLRQFTLHTPDRAAVKFMPNVADGDVPKVAIVAARLIVEGRDEGVFPFLFSLRDHSGTAPGVETHRLPEKGFCPMDNAATRFDGAVVPEGGWLSGGIASFDQSGKFHSSVPSRRKRFHHTIGQLQTGRVALATGTVAAARAALSLTARYATKRRTAGGKWMLDRDNVRLPLTAAVARVYAASALGNAAWAAIEPGENASPDGAGSLLAMLAKPMLTWTALDVLQECRERMGAQGMFRANMIVDYIGITQGAITAEGDNQVLQVAAGLALAANRAALLPRPAGRVPAWQRLLDLRARALAEREGSRGGQQAMEIAEAGAAAWAAHELRSTCQDHTGAQSLLEHVAELYGTGEVLRTASWHIVHGTAEPGEIRELEGRRAQLVEELAPHLHQLIEAFGVTADLTPSAFATENYLTASLPESWTS</sequence>
<dbReference type="AlphaFoldDB" id="A0A1H0LUV1"/>
<organism evidence="2 3">
    <name type="scientific">Lentzea jiangxiensis</name>
    <dbReference type="NCBI Taxonomy" id="641025"/>
    <lineage>
        <taxon>Bacteria</taxon>
        <taxon>Bacillati</taxon>
        <taxon>Actinomycetota</taxon>
        <taxon>Actinomycetes</taxon>
        <taxon>Pseudonocardiales</taxon>
        <taxon>Pseudonocardiaceae</taxon>
        <taxon>Lentzea</taxon>
    </lineage>
</organism>
<dbReference type="InterPro" id="IPR012258">
    <property type="entry name" value="Acyl-CoA_oxidase"/>
</dbReference>
<dbReference type="Gene3D" id="1.20.140.10">
    <property type="entry name" value="Butyryl-CoA Dehydrogenase, subunit A, domain 3"/>
    <property type="match status" value="2"/>
</dbReference>
<dbReference type="STRING" id="641025.SAMN05421507_103462"/>
<keyword evidence="3" id="KW-1185">Reference proteome</keyword>
<dbReference type="InterPro" id="IPR046373">
    <property type="entry name" value="Acyl-CoA_Oxase/DH_mid-dom_sf"/>
</dbReference>
<dbReference type="GO" id="GO:0071949">
    <property type="term" value="F:FAD binding"/>
    <property type="evidence" value="ECO:0007669"/>
    <property type="project" value="InterPro"/>
</dbReference>
<dbReference type="InterPro" id="IPR036250">
    <property type="entry name" value="AcylCo_DH-like_C"/>
</dbReference>
<dbReference type="InterPro" id="IPR009100">
    <property type="entry name" value="AcylCoA_DH/oxidase_NM_dom_sf"/>
</dbReference>
<dbReference type="GO" id="GO:0003997">
    <property type="term" value="F:acyl-CoA oxidase activity"/>
    <property type="evidence" value="ECO:0007669"/>
    <property type="project" value="InterPro"/>
</dbReference>
<proteinExistence type="predicted"/>
<dbReference type="GO" id="GO:0005504">
    <property type="term" value="F:fatty acid binding"/>
    <property type="evidence" value="ECO:0007669"/>
    <property type="project" value="TreeGrafter"/>
</dbReference>
<evidence type="ECO:0000313" key="2">
    <source>
        <dbReference type="EMBL" id="SDO71915.1"/>
    </source>
</evidence>
<dbReference type="PANTHER" id="PTHR10909:SF382">
    <property type="entry name" value="ACYL-COENZYME A OXIDASE"/>
    <property type="match status" value="1"/>
</dbReference>
<dbReference type="InterPro" id="IPR055060">
    <property type="entry name" value="ACOX_C_alpha1"/>
</dbReference>
<dbReference type="RefSeq" id="WP_090097146.1">
    <property type="nucleotide sequence ID" value="NZ_FNIX01000003.1"/>
</dbReference>
<dbReference type="GO" id="GO:0033540">
    <property type="term" value="P:fatty acid beta-oxidation using acyl-CoA oxidase"/>
    <property type="evidence" value="ECO:0007669"/>
    <property type="project" value="TreeGrafter"/>
</dbReference>
<dbReference type="SUPFAM" id="SSF47203">
    <property type="entry name" value="Acyl-CoA dehydrogenase C-terminal domain-like"/>
    <property type="match status" value="2"/>
</dbReference>
<name>A0A1H0LUV1_9PSEU</name>
<dbReference type="Proteomes" id="UP000199691">
    <property type="component" value="Unassembled WGS sequence"/>
</dbReference>
<protein>
    <submittedName>
        <fullName evidence="2">Acyl-CoA oxidase</fullName>
    </submittedName>
</protein>
<dbReference type="SUPFAM" id="SSF56645">
    <property type="entry name" value="Acyl-CoA dehydrogenase NM domain-like"/>
    <property type="match status" value="1"/>
</dbReference>
<reference evidence="3" key="1">
    <citation type="submission" date="2016-10" db="EMBL/GenBank/DDBJ databases">
        <authorList>
            <person name="Varghese N."/>
            <person name="Submissions S."/>
        </authorList>
    </citation>
    <scope>NUCLEOTIDE SEQUENCE [LARGE SCALE GENOMIC DNA]</scope>
    <source>
        <strain evidence="3">CGMCC 4.6609</strain>
    </source>
</reference>
<accession>A0A1H0LUV1</accession>
<feature type="domain" description="Acyl-CoA oxidase C-alpha1" evidence="1">
    <location>
        <begin position="275"/>
        <end position="416"/>
    </location>
</feature>
<dbReference type="OrthoDB" id="1144545at2"/>